<dbReference type="GO" id="GO:0005506">
    <property type="term" value="F:iron ion binding"/>
    <property type="evidence" value="ECO:0007669"/>
    <property type="project" value="InterPro"/>
</dbReference>
<evidence type="ECO:0000256" key="6">
    <source>
        <dbReference type="ARBA" id="ARBA00023004"/>
    </source>
</evidence>
<evidence type="ECO:0000256" key="2">
    <source>
        <dbReference type="ARBA" id="ARBA00010617"/>
    </source>
</evidence>
<dbReference type="GO" id="GO:0020037">
    <property type="term" value="F:heme binding"/>
    <property type="evidence" value="ECO:0007669"/>
    <property type="project" value="InterPro"/>
</dbReference>
<dbReference type="Gene3D" id="1.10.630.10">
    <property type="entry name" value="Cytochrome P450"/>
    <property type="match status" value="1"/>
</dbReference>
<dbReference type="Pfam" id="PF00067">
    <property type="entry name" value="p450"/>
    <property type="match status" value="1"/>
</dbReference>
<comment type="similarity">
    <text evidence="2">Belongs to the cytochrome P450 family.</text>
</comment>
<proteinExistence type="inferred from homology"/>
<dbReference type="PRINTS" id="PR00385">
    <property type="entry name" value="P450"/>
</dbReference>
<evidence type="ECO:0000256" key="1">
    <source>
        <dbReference type="ARBA" id="ARBA00001971"/>
    </source>
</evidence>
<evidence type="ECO:0000313" key="9">
    <source>
        <dbReference type="EMBL" id="ETS75667.1"/>
    </source>
</evidence>
<evidence type="ECO:0008006" key="11">
    <source>
        <dbReference type="Google" id="ProtNLM"/>
    </source>
</evidence>
<keyword evidence="6 8" id="KW-0408">Iron</keyword>
<comment type="cofactor">
    <cofactor evidence="1 8">
        <name>heme</name>
        <dbReference type="ChEBI" id="CHEBI:30413"/>
    </cofactor>
</comment>
<keyword evidence="3 8" id="KW-0349">Heme</keyword>
<keyword evidence="7" id="KW-0503">Monooxygenase</keyword>
<evidence type="ECO:0000256" key="8">
    <source>
        <dbReference type="PIRSR" id="PIRSR602401-1"/>
    </source>
</evidence>
<dbReference type="OMA" id="GIGERWI"/>
<protein>
    <recommendedName>
        <fullName evidence="11">Cytochrome P450</fullName>
    </recommendedName>
</protein>
<dbReference type="GeneID" id="19277624"/>
<dbReference type="PRINTS" id="PR00463">
    <property type="entry name" value="EP450I"/>
</dbReference>
<dbReference type="InterPro" id="IPR036396">
    <property type="entry name" value="Cyt_P450_sf"/>
</dbReference>
<dbReference type="PANTHER" id="PTHR24305:SF77">
    <property type="entry name" value="CYTOCHROME P450 MONOOXYGENASE"/>
    <property type="match status" value="1"/>
</dbReference>
<keyword evidence="5" id="KW-0560">Oxidoreductase</keyword>
<dbReference type="SUPFAM" id="SSF48264">
    <property type="entry name" value="Cytochrome P450"/>
    <property type="match status" value="1"/>
</dbReference>
<dbReference type="InParanoid" id="W3WR95"/>
<evidence type="ECO:0000256" key="7">
    <source>
        <dbReference type="ARBA" id="ARBA00023033"/>
    </source>
</evidence>
<dbReference type="KEGG" id="pfy:PFICI_12611"/>
<dbReference type="RefSeq" id="XP_007839383.1">
    <property type="nucleotide sequence ID" value="XM_007841192.1"/>
</dbReference>
<dbReference type="Proteomes" id="UP000030651">
    <property type="component" value="Unassembled WGS sequence"/>
</dbReference>
<name>W3WR95_PESFW</name>
<dbReference type="InterPro" id="IPR050121">
    <property type="entry name" value="Cytochrome_P450_monoxygenase"/>
</dbReference>
<sequence length="501" mass="56153">MALWDIVVLSAVLGVVYRIIVTYNEWQQLRHIPGPFLARFTRFWLVRHILGGVYVEKLSQLHERYGPVVVLAPDLVSLSDPAEIKSIGGVRSPWGRSVIYQAFRFAPGPDGDSVLSMRDDRAHARMRAKLMPGYAGKTVEGVEQMVDKHVTQLVDIIEARYVTIPGADYRPVDLSLLAQYLTIDVITSFAFQESFACLERDADFHGYLESVGRSVPYLLSFSCFPVAAYLMDFSALGKIFPEGGFFPKVFEMAHRQVGKRYGQQEHELRERNDVLGTWVAAGLSARELENEVVGQLVAGGETTSTGVRAALLYLMTSPGSYLALQREIDEALREGRVTTCPLADAEVGKLPYLQAVVKETLRIFAPGAFFPKSSPNDQTLCGFKIPAGISVELAYKPALQNKEIFGEDAAFFRPERWIEAEGSQLTLMEETSRFVFGGPSRWECLGKGLALMQMHKVIFEIFRHFDLRLVDPANPWKASGTRIWVIENFFAQVTKRSPVRD</sequence>
<dbReference type="eggNOG" id="KOG0156">
    <property type="taxonomic scope" value="Eukaryota"/>
</dbReference>
<dbReference type="InterPro" id="IPR002401">
    <property type="entry name" value="Cyt_P450_E_grp-I"/>
</dbReference>
<gene>
    <name evidence="9" type="ORF">PFICI_12611</name>
</gene>
<evidence type="ECO:0000256" key="4">
    <source>
        <dbReference type="ARBA" id="ARBA00022723"/>
    </source>
</evidence>
<dbReference type="AlphaFoldDB" id="W3WR95"/>
<organism evidence="9 10">
    <name type="scientific">Pestalotiopsis fici (strain W106-1 / CGMCC3.15140)</name>
    <dbReference type="NCBI Taxonomy" id="1229662"/>
    <lineage>
        <taxon>Eukaryota</taxon>
        <taxon>Fungi</taxon>
        <taxon>Dikarya</taxon>
        <taxon>Ascomycota</taxon>
        <taxon>Pezizomycotina</taxon>
        <taxon>Sordariomycetes</taxon>
        <taxon>Xylariomycetidae</taxon>
        <taxon>Amphisphaeriales</taxon>
        <taxon>Sporocadaceae</taxon>
        <taxon>Pestalotiopsis</taxon>
    </lineage>
</organism>
<keyword evidence="10" id="KW-1185">Reference proteome</keyword>
<keyword evidence="4 8" id="KW-0479">Metal-binding</keyword>
<dbReference type="OrthoDB" id="3934656at2759"/>
<dbReference type="InterPro" id="IPR001128">
    <property type="entry name" value="Cyt_P450"/>
</dbReference>
<dbReference type="EMBL" id="KI912118">
    <property type="protein sequence ID" value="ETS75667.1"/>
    <property type="molecule type" value="Genomic_DNA"/>
</dbReference>
<dbReference type="GO" id="GO:0016705">
    <property type="term" value="F:oxidoreductase activity, acting on paired donors, with incorporation or reduction of molecular oxygen"/>
    <property type="evidence" value="ECO:0007669"/>
    <property type="project" value="InterPro"/>
</dbReference>
<dbReference type="GO" id="GO:0004497">
    <property type="term" value="F:monooxygenase activity"/>
    <property type="evidence" value="ECO:0007669"/>
    <property type="project" value="UniProtKB-KW"/>
</dbReference>
<evidence type="ECO:0000313" key="10">
    <source>
        <dbReference type="Proteomes" id="UP000030651"/>
    </source>
</evidence>
<reference evidence="10" key="1">
    <citation type="journal article" date="2015" name="BMC Genomics">
        <title>Genomic and transcriptomic analysis of the endophytic fungus Pestalotiopsis fici reveals its lifestyle and high potential for synthesis of natural products.</title>
        <authorList>
            <person name="Wang X."/>
            <person name="Zhang X."/>
            <person name="Liu L."/>
            <person name="Xiang M."/>
            <person name="Wang W."/>
            <person name="Sun X."/>
            <person name="Che Y."/>
            <person name="Guo L."/>
            <person name="Liu G."/>
            <person name="Guo L."/>
            <person name="Wang C."/>
            <person name="Yin W.B."/>
            <person name="Stadler M."/>
            <person name="Zhang X."/>
            <person name="Liu X."/>
        </authorList>
    </citation>
    <scope>NUCLEOTIDE SEQUENCE [LARGE SCALE GENOMIC DNA]</scope>
    <source>
        <strain evidence="10">W106-1 / CGMCC3.15140</strain>
    </source>
</reference>
<feature type="binding site" description="axial binding residue" evidence="8">
    <location>
        <position position="444"/>
    </location>
    <ligand>
        <name>heme</name>
        <dbReference type="ChEBI" id="CHEBI:30413"/>
    </ligand>
    <ligandPart>
        <name>Fe</name>
        <dbReference type="ChEBI" id="CHEBI:18248"/>
    </ligandPart>
</feature>
<evidence type="ECO:0000256" key="5">
    <source>
        <dbReference type="ARBA" id="ARBA00023002"/>
    </source>
</evidence>
<dbReference type="PANTHER" id="PTHR24305">
    <property type="entry name" value="CYTOCHROME P450"/>
    <property type="match status" value="1"/>
</dbReference>
<dbReference type="HOGENOM" id="CLU_001570_14_0_1"/>
<evidence type="ECO:0000256" key="3">
    <source>
        <dbReference type="ARBA" id="ARBA00022617"/>
    </source>
</evidence>
<accession>W3WR95</accession>